<dbReference type="Proteomes" id="UP000317835">
    <property type="component" value="Chromosome"/>
</dbReference>
<dbReference type="AlphaFoldDB" id="A0A518GZ89"/>
<organism evidence="1 2">
    <name type="scientific">Tautonia plasticadhaerens</name>
    <dbReference type="NCBI Taxonomy" id="2527974"/>
    <lineage>
        <taxon>Bacteria</taxon>
        <taxon>Pseudomonadati</taxon>
        <taxon>Planctomycetota</taxon>
        <taxon>Planctomycetia</taxon>
        <taxon>Isosphaerales</taxon>
        <taxon>Isosphaeraceae</taxon>
        <taxon>Tautonia</taxon>
    </lineage>
</organism>
<reference evidence="1 2" key="1">
    <citation type="submission" date="2019-02" db="EMBL/GenBank/DDBJ databases">
        <title>Deep-cultivation of Planctomycetes and their phenomic and genomic characterization uncovers novel biology.</title>
        <authorList>
            <person name="Wiegand S."/>
            <person name="Jogler M."/>
            <person name="Boedeker C."/>
            <person name="Pinto D."/>
            <person name="Vollmers J."/>
            <person name="Rivas-Marin E."/>
            <person name="Kohn T."/>
            <person name="Peeters S.H."/>
            <person name="Heuer A."/>
            <person name="Rast P."/>
            <person name="Oberbeckmann S."/>
            <person name="Bunk B."/>
            <person name="Jeske O."/>
            <person name="Meyerdierks A."/>
            <person name="Storesund J.E."/>
            <person name="Kallscheuer N."/>
            <person name="Luecker S."/>
            <person name="Lage O.M."/>
            <person name="Pohl T."/>
            <person name="Merkel B.J."/>
            <person name="Hornburger P."/>
            <person name="Mueller R.-W."/>
            <person name="Bruemmer F."/>
            <person name="Labrenz M."/>
            <person name="Spormann A.M."/>
            <person name="Op den Camp H."/>
            <person name="Overmann J."/>
            <person name="Amann R."/>
            <person name="Jetten M.S.M."/>
            <person name="Mascher T."/>
            <person name="Medema M.H."/>
            <person name="Devos D.P."/>
            <person name="Kaster A.-K."/>
            <person name="Ovreas L."/>
            <person name="Rohde M."/>
            <person name="Galperin M.Y."/>
            <person name="Jogler C."/>
        </authorList>
    </citation>
    <scope>NUCLEOTIDE SEQUENCE [LARGE SCALE GENOMIC DNA]</scope>
    <source>
        <strain evidence="1 2">ElP</strain>
    </source>
</reference>
<keyword evidence="2" id="KW-1185">Reference proteome</keyword>
<evidence type="ECO:0000313" key="1">
    <source>
        <dbReference type="EMBL" id="QDV33862.1"/>
    </source>
</evidence>
<dbReference type="RefSeq" id="WP_145268318.1">
    <property type="nucleotide sequence ID" value="NZ_CP036426.1"/>
</dbReference>
<proteinExistence type="predicted"/>
<dbReference type="OrthoDB" id="262879at2"/>
<dbReference type="EMBL" id="CP036426">
    <property type="protein sequence ID" value="QDV33862.1"/>
    <property type="molecule type" value="Genomic_DNA"/>
</dbReference>
<evidence type="ECO:0000313" key="2">
    <source>
        <dbReference type="Proteomes" id="UP000317835"/>
    </source>
</evidence>
<sequence>MGRWASEMGEGVPNLLAQAMDRGGGGSGWGWLADPRTAVLFVLGSAVLIGGGRRLLSASKARKAADRLAAPGVSPAEVLDAAGHGRAGLIELFRLLSEGKTPEVREAAGRALAVIWGRDDLIPEEEKAVVARGFDVRWRARRRYPRAMRAPIPIEVRYGLPFLIGGGPGIGPDDLEWSHRIAGAERAALELPSDWKAGVGVASFTLDPADFPGNGPHRLVLKATARTGPRLTSRWEVAPPQAPFSFEFDPRLDADALFTLPDEGKRAALASAIRLDDAMPEDDSALFLDLPGPFVMRDPPAIWLDVPLASDLAHRIELEFEGIPGRFAAGRVVFSGQDQAPGVVEIPIGPVDGLPPDAFDRPGEHRLRAVLVPDADLGWADPDVRSLWPEPIETDWMPVRLIRR</sequence>
<protein>
    <submittedName>
        <fullName evidence="1">Uncharacterized protein</fullName>
    </submittedName>
</protein>
<gene>
    <name evidence="1" type="ORF">ElP_17420</name>
</gene>
<accession>A0A518GZ89</accession>
<dbReference type="KEGG" id="tpla:ElP_17420"/>
<name>A0A518GZ89_9BACT</name>